<dbReference type="InterPro" id="IPR027417">
    <property type="entry name" value="P-loop_NTPase"/>
</dbReference>
<name>A0A0T9NNZ9_9GAMM</name>
<keyword evidence="9 12" id="KW-1133">Transmembrane helix</keyword>
<evidence type="ECO:0000256" key="12">
    <source>
        <dbReference type="SAM" id="Phobius"/>
    </source>
</evidence>
<dbReference type="Pfam" id="PF12704">
    <property type="entry name" value="MacB_PCD"/>
    <property type="match status" value="1"/>
</dbReference>
<evidence type="ECO:0000313" key="14">
    <source>
        <dbReference type="EMBL" id="CNH22658.1"/>
    </source>
</evidence>
<dbReference type="InterPro" id="IPR003593">
    <property type="entry name" value="AAA+_ATPase"/>
</dbReference>
<proteinExistence type="inferred from homology"/>
<evidence type="ECO:0000256" key="4">
    <source>
        <dbReference type="ARBA" id="ARBA00022519"/>
    </source>
</evidence>
<reference evidence="14" key="3">
    <citation type="submission" date="2015-03" db="EMBL/GenBank/DDBJ databases">
        <authorList>
            <person name="Murphy D."/>
        </authorList>
    </citation>
    <scope>NUCLEOTIDE SEQUENCE [LARGE SCALE GENOMIC DNA]</scope>
    <source>
        <strain evidence="14">A125KOH2</strain>
    </source>
</reference>
<organism evidence="14 17">
    <name type="scientific">Yersinia pekkanenii</name>
    <dbReference type="NCBI Taxonomy" id="1288385"/>
    <lineage>
        <taxon>Bacteria</taxon>
        <taxon>Pseudomonadati</taxon>
        <taxon>Pseudomonadota</taxon>
        <taxon>Gammaproteobacteria</taxon>
        <taxon>Enterobacterales</taxon>
        <taxon>Yersiniaceae</taxon>
        <taxon>Yersinia</taxon>
    </lineage>
</organism>
<feature type="transmembrane region" description="Helical" evidence="12">
    <location>
        <begin position="524"/>
        <end position="549"/>
    </location>
</feature>
<dbReference type="GO" id="GO:0005886">
    <property type="term" value="C:plasma membrane"/>
    <property type="evidence" value="ECO:0007669"/>
    <property type="project" value="UniProtKB-SubCell"/>
</dbReference>
<keyword evidence="3" id="KW-1003">Cell membrane</keyword>
<dbReference type="SMART" id="SM00382">
    <property type="entry name" value="AAA"/>
    <property type="match status" value="1"/>
</dbReference>
<dbReference type="Proteomes" id="UP000044625">
    <property type="component" value="Unassembled WGS sequence"/>
</dbReference>
<sequence length="649" mass="70449">MTALLELKGIRRSYQSGEETVDVLQDVSLTINAGELVAIIGASGSGKSTLMNILGCLDKPSAGVYRVAGQDVAQLDNDALAALRREHFGFIFQRYHLLPHLSAAHNVEVPAVYAGLAKHERRERANMLLTRLGLGDRVSYQPNQLSGGQQQRVSIARALMNGGQVILADEPTGALDSHSSVEVMAILKQLQQQGHTVIIVTHDPTVAAQAERIIEIKDGRIMADSGSKMVRTVASSAAMRLTPPAPSWQQLAGRFREALLMAWRAMSANKMRTALTMLGIIIGIASVVSILVVGDAAKQRVLADIRAIGTNTIDVYPGKDFGDDDPSTRQALVNDDMAALKAQSYVSAVSPTIAGSMRLRYGNIDVAASVSGVSEQYFRVFGMKLEQGTAITHEQVERQSQVAVIDRNTQRRLFPNMKNVVGQVILVGNMPATVVGVVEEKQSMFGSSKALRIWVPYSTMASRLMGRSYFDSITIRIKEGYSSKEAEQQLVRLLTMRHGKKDIFTYNMDSLLQTAEKTTRTMQLFLTLVAVISLVVGGIGVMNIMLVSVTERTREIGIRMAVGARSSDVMQQFLIEAILVCLVGGALGISLSFAIGLIVEMFLPNWQIAFPPVALFSAFLCSTVIGVVFGYLPARSAARLNPIDALARE</sequence>
<gene>
    <name evidence="14" type="primary">macB_2</name>
    <name evidence="15" type="synonym">macB_3</name>
    <name evidence="14" type="ORF">ERS008529_00703</name>
    <name evidence="15" type="ORF">ERS137968_01548</name>
</gene>
<dbReference type="InterPro" id="IPR050250">
    <property type="entry name" value="Macrolide_Exporter_MacB"/>
</dbReference>
<dbReference type="PANTHER" id="PTHR30572">
    <property type="entry name" value="MEMBRANE COMPONENT OF TRANSPORTER-RELATED"/>
    <property type="match status" value="1"/>
</dbReference>
<reference evidence="17" key="2">
    <citation type="submission" date="2015-03" db="EMBL/GenBank/DDBJ databases">
        <authorList>
            <consortium name="Pathogen Informatics"/>
        </authorList>
    </citation>
    <scope>NUCLEOTIDE SEQUENCE [LARGE SCALE GENOMIC DNA]</scope>
    <source>
        <strain evidence="17">A125KOH2</strain>
    </source>
</reference>
<evidence type="ECO:0000256" key="8">
    <source>
        <dbReference type="ARBA" id="ARBA00022967"/>
    </source>
</evidence>
<comment type="subcellular location">
    <subcellularLocation>
        <location evidence="1">Cell inner membrane</location>
        <topology evidence="1">Multi-pass membrane protein</topology>
    </subcellularLocation>
</comment>
<dbReference type="EC" id="3.6.3.-" evidence="14"/>
<reference evidence="15 16" key="1">
    <citation type="submission" date="2015-03" db="EMBL/GenBank/DDBJ databases">
        <authorList>
            <consortium name="Pathogen Informatics"/>
            <person name="Murphy D."/>
        </authorList>
    </citation>
    <scope>NUCLEOTIDE SEQUENCE [LARGE SCALE GENOMIC DNA]</scope>
    <source>
        <strain evidence="16">type strain: CIP110230</strain>
        <strain evidence="15">Type strain: CIP110230</strain>
    </source>
</reference>
<dbReference type="FunFam" id="3.40.50.300:FF:000032">
    <property type="entry name" value="Export ABC transporter ATP-binding protein"/>
    <property type="match status" value="1"/>
</dbReference>
<dbReference type="SUPFAM" id="SSF52540">
    <property type="entry name" value="P-loop containing nucleoside triphosphate hydrolases"/>
    <property type="match status" value="1"/>
</dbReference>
<evidence type="ECO:0000313" key="17">
    <source>
        <dbReference type="Proteomes" id="UP000045840"/>
    </source>
</evidence>
<evidence type="ECO:0000256" key="5">
    <source>
        <dbReference type="ARBA" id="ARBA00022692"/>
    </source>
</evidence>
<keyword evidence="14" id="KW-0378">Hydrolase</keyword>
<dbReference type="AlphaFoldDB" id="A0A0T9NNZ9"/>
<dbReference type="Pfam" id="PF02687">
    <property type="entry name" value="FtsX"/>
    <property type="match status" value="1"/>
</dbReference>
<dbReference type="NCBIfam" id="NF007826">
    <property type="entry name" value="PRK10535.1"/>
    <property type="match status" value="1"/>
</dbReference>
<dbReference type="Pfam" id="PF00005">
    <property type="entry name" value="ABC_tran"/>
    <property type="match status" value="1"/>
</dbReference>
<dbReference type="GO" id="GO:0005524">
    <property type="term" value="F:ATP binding"/>
    <property type="evidence" value="ECO:0007669"/>
    <property type="project" value="UniProtKB-KW"/>
</dbReference>
<dbReference type="Gene3D" id="3.40.50.300">
    <property type="entry name" value="P-loop containing nucleotide triphosphate hydrolases"/>
    <property type="match status" value="1"/>
</dbReference>
<dbReference type="InterPro" id="IPR003838">
    <property type="entry name" value="ABC3_permease_C"/>
</dbReference>
<dbReference type="CDD" id="cd03255">
    <property type="entry name" value="ABC_MJ0796_LolCDE_FtsE"/>
    <property type="match status" value="1"/>
</dbReference>
<evidence type="ECO:0000256" key="6">
    <source>
        <dbReference type="ARBA" id="ARBA00022741"/>
    </source>
</evidence>
<evidence type="ECO:0000256" key="1">
    <source>
        <dbReference type="ARBA" id="ARBA00004429"/>
    </source>
</evidence>
<feature type="domain" description="ABC transporter" evidence="13">
    <location>
        <begin position="5"/>
        <end position="243"/>
    </location>
</feature>
<evidence type="ECO:0000256" key="7">
    <source>
        <dbReference type="ARBA" id="ARBA00022840"/>
    </source>
</evidence>
<dbReference type="OrthoDB" id="9770036at2"/>
<evidence type="ECO:0000256" key="3">
    <source>
        <dbReference type="ARBA" id="ARBA00022475"/>
    </source>
</evidence>
<keyword evidence="10 12" id="KW-0472">Membrane</keyword>
<dbReference type="InterPro" id="IPR017911">
    <property type="entry name" value="MacB-like_ATP-bd"/>
</dbReference>
<keyword evidence="5 12" id="KW-0812">Transmembrane</keyword>
<dbReference type="InterPro" id="IPR025857">
    <property type="entry name" value="MacB_PCD"/>
</dbReference>
<accession>A0A0T9NNZ9</accession>
<feature type="transmembrane region" description="Helical" evidence="12">
    <location>
        <begin position="274"/>
        <end position="294"/>
    </location>
</feature>
<evidence type="ECO:0000256" key="11">
    <source>
        <dbReference type="ARBA" id="ARBA00038388"/>
    </source>
</evidence>
<feature type="transmembrane region" description="Helical" evidence="12">
    <location>
        <begin position="610"/>
        <end position="632"/>
    </location>
</feature>
<keyword evidence="4" id="KW-0997">Cell inner membrane</keyword>
<evidence type="ECO:0000256" key="10">
    <source>
        <dbReference type="ARBA" id="ARBA00023136"/>
    </source>
</evidence>
<dbReference type="PANTHER" id="PTHR30572:SF7">
    <property type="entry name" value="MACROLIDE EXPORT ATP-BINDING_PERMEASE PROTEIN MACB"/>
    <property type="match status" value="1"/>
</dbReference>
<keyword evidence="8" id="KW-1278">Translocase</keyword>
<dbReference type="GO" id="GO:0016887">
    <property type="term" value="F:ATP hydrolysis activity"/>
    <property type="evidence" value="ECO:0007669"/>
    <property type="project" value="InterPro"/>
</dbReference>
<keyword evidence="7 14" id="KW-0067">ATP-binding</keyword>
<dbReference type="PROSITE" id="PS00211">
    <property type="entry name" value="ABC_TRANSPORTER_1"/>
    <property type="match status" value="1"/>
</dbReference>
<dbReference type="GO" id="GO:0022857">
    <property type="term" value="F:transmembrane transporter activity"/>
    <property type="evidence" value="ECO:0007669"/>
    <property type="project" value="TreeGrafter"/>
</dbReference>
<comment type="similarity">
    <text evidence="11">Belongs to the ABC transporter superfamily. Macrolide exporter (TC 3.A.1.122) family.</text>
</comment>
<dbReference type="RefSeq" id="WP_049609859.1">
    <property type="nucleotide sequence ID" value="NZ_CAWMMU010000006.1"/>
</dbReference>
<dbReference type="EMBL" id="CQAZ01000004">
    <property type="protein sequence ID" value="CNH22658.1"/>
    <property type="molecule type" value="Genomic_DNA"/>
</dbReference>
<evidence type="ECO:0000313" key="15">
    <source>
        <dbReference type="EMBL" id="CRY65889.1"/>
    </source>
</evidence>
<keyword evidence="6" id="KW-0547">Nucleotide-binding</keyword>
<evidence type="ECO:0000256" key="9">
    <source>
        <dbReference type="ARBA" id="ARBA00022989"/>
    </source>
</evidence>
<dbReference type="Proteomes" id="UP000045840">
    <property type="component" value="Unassembled WGS sequence"/>
</dbReference>
<dbReference type="STRING" id="1288385.ERS137968_01548"/>
<dbReference type="InterPro" id="IPR003439">
    <property type="entry name" value="ABC_transporter-like_ATP-bd"/>
</dbReference>
<evidence type="ECO:0000313" key="16">
    <source>
        <dbReference type="Proteomes" id="UP000044625"/>
    </source>
</evidence>
<protein>
    <submittedName>
        <fullName evidence="14">Macrolide transporter ATP-binding /permease</fullName>
        <ecNumber evidence="14">3.6.3.-</ecNumber>
    </submittedName>
</protein>
<feature type="transmembrane region" description="Helical" evidence="12">
    <location>
        <begin position="573"/>
        <end position="598"/>
    </location>
</feature>
<evidence type="ECO:0000259" key="13">
    <source>
        <dbReference type="PROSITE" id="PS50893"/>
    </source>
</evidence>
<dbReference type="GO" id="GO:1902495">
    <property type="term" value="C:transmembrane transporter complex"/>
    <property type="evidence" value="ECO:0007669"/>
    <property type="project" value="UniProtKB-ARBA"/>
</dbReference>
<evidence type="ECO:0000256" key="2">
    <source>
        <dbReference type="ARBA" id="ARBA00022448"/>
    </source>
</evidence>
<dbReference type="EMBL" id="CWJL01000006">
    <property type="protein sequence ID" value="CRY65889.1"/>
    <property type="molecule type" value="Genomic_DNA"/>
</dbReference>
<dbReference type="InterPro" id="IPR017871">
    <property type="entry name" value="ABC_transporter-like_CS"/>
</dbReference>
<keyword evidence="2" id="KW-0813">Transport</keyword>
<keyword evidence="16" id="KW-1185">Reference proteome</keyword>
<dbReference type="PROSITE" id="PS50893">
    <property type="entry name" value="ABC_TRANSPORTER_2"/>
    <property type="match status" value="1"/>
</dbReference>